<sequence>MIAHFESIHIDLWDMVENGNHIPYDNELNEIPRSQWTEEQKLKFLLNFKAPNVKRNKLSLIAPKHELFSMEEGEDIQSMFRHFQTILNELRSLGRTYDNYNHIDKILRSLSRKWRPHVTTLRALKNLDSIPLKNQLDEGIKKEKSLAINCQKIKKTSLSKEQVSRSLFKALKAKNSFDEESKEESDEDEVAFISQKIHKMWKNKGESRWKNSSKSTLNEKKDKDKSSIVCYECKKLGHFKFECPEQDKSQDKKKYYKTKEKKGLMSPCKDLDDTSSNEEEANLCLMADSL</sequence>
<dbReference type="OMA" id="MVENGNH"/>
<name>A0A0R0JYQ1_SOYBN</name>
<dbReference type="PROSITE" id="PS50158">
    <property type="entry name" value="ZF_CCHC"/>
    <property type="match status" value="1"/>
</dbReference>
<dbReference type="SMART" id="SM00343">
    <property type="entry name" value="ZnF_C2HC"/>
    <property type="match status" value="1"/>
</dbReference>
<dbReference type="Gramene" id="KRH57720">
    <property type="protein sequence ID" value="KRH57720"/>
    <property type="gene ID" value="GLYMA_05G080000"/>
</dbReference>
<dbReference type="SMR" id="A0A0R0JYQ1"/>
<dbReference type="GO" id="GO:0003676">
    <property type="term" value="F:nucleic acid binding"/>
    <property type="evidence" value="ECO:0007669"/>
    <property type="project" value="InterPro"/>
</dbReference>
<reference evidence="3 4" key="1">
    <citation type="journal article" date="2010" name="Nature">
        <title>Genome sequence of the palaeopolyploid soybean.</title>
        <authorList>
            <person name="Schmutz J."/>
            <person name="Cannon S.B."/>
            <person name="Schlueter J."/>
            <person name="Ma J."/>
            <person name="Mitros T."/>
            <person name="Nelson W."/>
            <person name="Hyten D.L."/>
            <person name="Song Q."/>
            <person name="Thelen J.J."/>
            <person name="Cheng J."/>
            <person name="Xu D."/>
            <person name="Hellsten U."/>
            <person name="May G.D."/>
            <person name="Yu Y."/>
            <person name="Sakurai T."/>
            <person name="Umezawa T."/>
            <person name="Bhattacharyya M.K."/>
            <person name="Sandhu D."/>
            <person name="Valliyodan B."/>
            <person name="Lindquist E."/>
            <person name="Peto M."/>
            <person name="Grant D."/>
            <person name="Shu S."/>
            <person name="Goodstein D."/>
            <person name="Barry K."/>
            <person name="Futrell-Griggs M."/>
            <person name="Abernathy B."/>
            <person name="Du J."/>
            <person name="Tian Z."/>
            <person name="Zhu L."/>
            <person name="Gill N."/>
            <person name="Joshi T."/>
            <person name="Libault M."/>
            <person name="Sethuraman A."/>
            <person name="Zhang X.-C."/>
            <person name="Shinozaki K."/>
            <person name="Nguyen H.T."/>
            <person name="Wing R.A."/>
            <person name="Cregan P."/>
            <person name="Specht J."/>
            <person name="Grimwood J."/>
            <person name="Rokhsar D."/>
            <person name="Stacey G."/>
            <person name="Shoemaker R.C."/>
            <person name="Jackson S.A."/>
        </authorList>
    </citation>
    <scope>NUCLEOTIDE SEQUENCE</scope>
    <source>
        <strain evidence="4">cv. Williams 82</strain>
        <tissue evidence="3">Callus</tissue>
    </source>
</reference>
<keyword evidence="1" id="KW-0863">Zinc-finger</keyword>
<organism evidence="3">
    <name type="scientific">Glycine max</name>
    <name type="common">Soybean</name>
    <name type="synonym">Glycine hispida</name>
    <dbReference type="NCBI Taxonomy" id="3847"/>
    <lineage>
        <taxon>Eukaryota</taxon>
        <taxon>Viridiplantae</taxon>
        <taxon>Streptophyta</taxon>
        <taxon>Embryophyta</taxon>
        <taxon>Tracheophyta</taxon>
        <taxon>Spermatophyta</taxon>
        <taxon>Magnoliopsida</taxon>
        <taxon>eudicotyledons</taxon>
        <taxon>Gunneridae</taxon>
        <taxon>Pentapetalae</taxon>
        <taxon>rosids</taxon>
        <taxon>fabids</taxon>
        <taxon>Fabales</taxon>
        <taxon>Fabaceae</taxon>
        <taxon>Papilionoideae</taxon>
        <taxon>50 kb inversion clade</taxon>
        <taxon>NPAAA clade</taxon>
        <taxon>indigoferoid/millettioid clade</taxon>
        <taxon>Phaseoleae</taxon>
        <taxon>Glycine</taxon>
        <taxon>Glycine subgen. Soja</taxon>
    </lineage>
</organism>
<dbReference type="Pfam" id="PF00098">
    <property type="entry name" value="zf-CCHC"/>
    <property type="match status" value="1"/>
</dbReference>
<dbReference type="Pfam" id="PF14223">
    <property type="entry name" value="Retrotran_gag_2"/>
    <property type="match status" value="1"/>
</dbReference>
<dbReference type="InterPro" id="IPR001878">
    <property type="entry name" value="Znf_CCHC"/>
</dbReference>
<dbReference type="PANTHER" id="PTHR34676">
    <property type="entry name" value="DUF4219 DOMAIN-CONTAINING PROTEIN-RELATED"/>
    <property type="match status" value="1"/>
</dbReference>
<dbReference type="AlphaFoldDB" id="A0A0R0JYQ1"/>
<feature type="domain" description="CCHC-type" evidence="2">
    <location>
        <begin position="230"/>
        <end position="245"/>
    </location>
</feature>
<gene>
    <name evidence="3" type="ORF">GLYMA_05G080000</name>
</gene>
<evidence type="ECO:0000313" key="3">
    <source>
        <dbReference type="EMBL" id="KRH57720.1"/>
    </source>
</evidence>
<dbReference type="InterPro" id="IPR036875">
    <property type="entry name" value="Znf_CCHC_sf"/>
</dbReference>
<proteinExistence type="predicted"/>
<keyword evidence="1" id="KW-0479">Metal-binding</keyword>
<keyword evidence="5" id="KW-1185">Reference proteome</keyword>
<dbReference type="InParanoid" id="A0A0R0JYQ1"/>
<evidence type="ECO:0000259" key="2">
    <source>
        <dbReference type="PROSITE" id="PS50158"/>
    </source>
</evidence>
<evidence type="ECO:0000313" key="5">
    <source>
        <dbReference type="Proteomes" id="UP000008827"/>
    </source>
</evidence>
<protein>
    <recommendedName>
        <fullName evidence="2">CCHC-type domain-containing protein</fullName>
    </recommendedName>
</protein>
<dbReference type="Proteomes" id="UP000008827">
    <property type="component" value="Chromosome 5"/>
</dbReference>
<dbReference type="Gene3D" id="4.10.60.10">
    <property type="entry name" value="Zinc finger, CCHC-type"/>
    <property type="match status" value="1"/>
</dbReference>
<reference evidence="4" key="2">
    <citation type="submission" date="2018-02" db="UniProtKB">
        <authorList>
            <consortium name="EnsemblPlants"/>
        </authorList>
    </citation>
    <scope>IDENTIFICATION</scope>
    <source>
        <strain evidence="4">Williams 82</strain>
    </source>
</reference>
<dbReference type="EnsemblPlants" id="KRH57720">
    <property type="protein sequence ID" value="KRH57720"/>
    <property type="gene ID" value="GLYMA_05G080000"/>
</dbReference>
<reference evidence="3" key="3">
    <citation type="submission" date="2018-07" db="EMBL/GenBank/DDBJ databases">
        <title>WGS assembly of Glycine max.</title>
        <authorList>
            <person name="Schmutz J."/>
            <person name="Cannon S."/>
            <person name="Schlueter J."/>
            <person name="Ma J."/>
            <person name="Mitros T."/>
            <person name="Nelson W."/>
            <person name="Hyten D."/>
            <person name="Song Q."/>
            <person name="Thelen J."/>
            <person name="Cheng J."/>
            <person name="Xu D."/>
            <person name="Hellsten U."/>
            <person name="May G."/>
            <person name="Yu Y."/>
            <person name="Sakurai T."/>
            <person name="Umezawa T."/>
            <person name="Bhattacharyya M."/>
            <person name="Sandhu D."/>
            <person name="Valliyodan B."/>
            <person name="Lindquist E."/>
            <person name="Peto M."/>
            <person name="Grant D."/>
            <person name="Shu S."/>
            <person name="Goodstein D."/>
            <person name="Barry K."/>
            <person name="Futrell-Griggs M."/>
            <person name="Abernathy B."/>
            <person name="Du J."/>
            <person name="Tian Z."/>
            <person name="Zhu L."/>
            <person name="Gill N."/>
            <person name="Joshi T."/>
            <person name="Libault M."/>
            <person name="Sethuraman A."/>
            <person name="Zhang X."/>
            <person name="Shinozaki K."/>
            <person name="Nguyen H."/>
            <person name="Wing R."/>
            <person name="Cregan P."/>
            <person name="Specht J."/>
            <person name="Grimwood J."/>
            <person name="Rokhsar D."/>
            <person name="Stacey G."/>
            <person name="Shoemaker R."/>
            <person name="Jackson S."/>
        </authorList>
    </citation>
    <scope>NUCLEOTIDE SEQUENCE</scope>
    <source>
        <tissue evidence="3">Callus</tissue>
    </source>
</reference>
<dbReference type="GO" id="GO:0008270">
    <property type="term" value="F:zinc ion binding"/>
    <property type="evidence" value="ECO:0007669"/>
    <property type="project" value="UniProtKB-KW"/>
</dbReference>
<evidence type="ECO:0000313" key="4">
    <source>
        <dbReference type="EnsemblPlants" id="KRH57720"/>
    </source>
</evidence>
<dbReference type="SUPFAM" id="SSF57756">
    <property type="entry name" value="Retrovirus zinc finger-like domains"/>
    <property type="match status" value="1"/>
</dbReference>
<keyword evidence="1" id="KW-0862">Zinc</keyword>
<dbReference type="EMBL" id="CM000838">
    <property type="protein sequence ID" value="KRH57720.1"/>
    <property type="molecule type" value="Genomic_DNA"/>
</dbReference>
<evidence type="ECO:0000256" key="1">
    <source>
        <dbReference type="PROSITE-ProRule" id="PRU00047"/>
    </source>
</evidence>
<accession>A0A0R0JYQ1</accession>
<dbReference type="PANTHER" id="PTHR34676:SF27">
    <property type="entry name" value="ASPARTYL-TRNA SYNTHETASE"/>
    <property type="match status" value="1"/>
</dbReference>